<evidence type="ECO:0000313" key="1">
    <source>
        <dbReference type="EMBL" id="KIP05449.1"/>
    </source>
</evidence>
<accession>A0A0C3NKD5</accession>
<keyword evidence="2" id="KW-1185">Reference proteome</keyword>
<sequence>MVACLSKADLRKAPPAPAKSSIVKRFYPRRTRVLLLATVASGGDTQNLVGIGSVSKIGTRGSRVMQAGMLLGCTKDTLMPAYIHCKLAAKCSPLRIVPLSAPLVRISSQPPIFTTQFLCGCHGIIGSGNFSQRKAS</sequence>
<protein>
    <submittedName>
        <fullName evidence="1">Uncharacterized protein</fullName>
    </submittedName>
</protein>
<reference evidence="1 2" key="1">
    <citation type="journal article" date="2014" name="PLoS Genet.">
        <title>Analysis of the Phlebiopsis gigantea genome, transcriptome and secretome provides insight into its pioneer colonization strategies of wood.</title>
        <authorList>
            <person name="Hori C."/>
            <person name="Ishida T."/>
            <person name="Igarashi K."/>
            <person name="Samejima M."/>
            <person name="Suzuki H."/>
            <person name="Master E."/>
            <person name="Ferreira P."/>
            <person name="Ruiz-Duenas F.J."/>
            <person name="Held B."/>
            <person name="Canessa P."/>
            <person name="Larrondo L.F."/>
            <person name="Schmoll M."/>
            <person name="Druzhinina I.S."/>
            <person name="Kubicek C.P."/>
            <person name="Gaskell J.A."/>
            <person name="Kersten P."/>
            <person name="St John F."/>
            <person name="Glasner J."/>
            <person name="Sabat G."/>
            <person name="Splinter BonDurant S."/>
            <person name="Syed K."/>
            <person name="Yadav J."/>
            <person name="Mgbeahuruike A.C."/>
            <person name="Kovalchuk A."/>
            <person name="Asiegbu F.O."/>
            <person name="Lackner G."/>
            <person name="Hoffmeister D."/>
            <person name="Rencoret J."/>
            <person name="Gutierrez A."/>
            <person name="Sun H."/>
            <person name="Lindquist E."/>
            <person name="Barry K."/>
            <person name="Riley R."/>
            <person name="Grigoriev I.V."/>
            <person name="Henrissat B."/>
            <person name="Kues U."/>
            <person name="Berka R.M."/>
            <person name="Martinez A.T."/>
            <person name="Covert S.F."/>
            <person name="Blanchette R.A."/>
            <person name="Cullen D."/>
        </authorList>
    </citation>
    <scope>NUCLEOTIDE SEQUENCE [LARGE SCALE GENOMIC DNA]</scope>
    <source>
        <strain evidence="1 2">11061_1 CR5-6</strain>
    </source>
</reference>
<dbReference type="Proteomes" id="UP000053257">
    <property type="component" value="Unassembled WGS sequence"/>
</dbReference>
<dbReference type="HOGENOM" id="CLU_1876175_0_0_1"/>
<gene>
    <name evidence="1" type="ORF">PHLGIDRAFT_14536</name>
</gene>
<name>A0A0C3NKD5_PHLG1</name>
<proteinExistence type="predicted"/>
<evidence type="ECO:0000313" key="2">
    <source>
        <dbReference type="Proteomes" id="UP000053257"/>
    </source>
</evidence>
<dbReference type="AlphaFoldDB" id="A0A0C3NKD5"/>
<organism evidence="1 2">
    <name type="scientific">Phlebiopsis gigantea (strain 11061_1 CR5-6)</name>
    <name type="common">White-rot fungus</name>
    <name type="synonym">Peniophora gigantea</name>
    <dbReference type="NCBI Taxonomy" id="745531"/>
    <lineage>
        <taxon>Eukaryota</taxon>
        <taxon>Fungi</taxon>
        <taxon>Dikarya</taxon>
        <taxon>Basidiomycota</taxon>
        <taxon>Agaricomycotina</taxon>
        <taxon>Agaricomycetes</taxon>
        <taxon>Polyporales</taxon>
        <taxon>Phanerochaetaceae</taxon>
        <taxon>Phlebiopsis</taxon>
    </lineage>
</organism>
<dbReference type="EMBL" id="KN840543">
    <property type="protein sequence ID" value="KIP05449.1"/>
    <property type="molecule type" value="Genomic_DNA"/>
</dbReference>